<feature type="compositionally biased region" description="Polar residues" evidence="1">
    <location>
        <begin position="53"/>
        <end position="64"/>
    </location>
</feature>
<reference evidence="2 3" key="1">
    <citation type="journal article" date="2023" name="Sci. Data">
        <title>Genome assembly of the Korean intertidal mud-creeper Batillaria attramentaria.</title>
        <authorList>
            <person name="Patra A.K."/>
            <person name="Ho P.T."/>
            <person name="Jun S."/>
            <person name="Lee S.J."/>
            <person name="Kim Y."/>
            <person name="Won Y.J."/>
        </authorList>
    </citation>
    <scope>NUCLEOTIDE SEQUENCE [LARGE SCALE GENOMIC DNA]</scope>
    <source>
        <strain evidence="2">Wonlab-2016</strain>
    </source>
</reference>
<proteinExistence type="predicted"/>
<name>A0ABD0L2F8_9CAEN</name>
<dbReference type="EMBL" id="JACVVK020000092">
    <property type="protein sequence ID" value="KAK7493500.1"/>
    <property type="molecule type" value="Genomic_DNA"/>
</dbReference>
<organism evidence="2 3">
    <name type="scientific">Batillaria attramentaria</name>
    <dbReference type="NCBI Taxonomy" id="370345"/>
    <lineage>
        <taxon>Eukaryota</taxon>
        <taxon>Metazoa</taxon>
        <taxon>Spiralia</taxon>
        <taxon>Lophotrochozoa</taxon>
        <taxon>Mollusca</taxon>
        <taxon>Gastropoda</taxon>
        <taxon>Caenogastropoda</taxon>
        <taxon>Sorbeoconcha</taxon>
        <taxon>Cerithioidea</taxon>
        <taxon>Batillariidae</taxon>
        <taxon>Batillaria</taxon>
    </lineage>
</organism>
<keyword evidence="3" id="KW-1185">Reference proteome</keyword>
<comment type="caution">
    <text evidence="2">The sequence shown here is derived from an EMBL/GenBank/DDBJ whole genome shotgun (WGS) entry which is preliminary data.</text>
</comment>
<evidence type="ECO:0000256" key="1">
    <source>
        <dbReference type="SAM" id="MobiDB-lite"/>
    </source>
</evidence>
<feature type="region of interest" description="Disordered" evidence="1">
    <location>
        <begin position="49"/>
        <end position="71"/>
    </location>
</feature>
<dbReference type="Proteomes" id="UP001519460">
    <property type="component" value="Unassembled WGS sequence"/>
</dbReference>
<evidence type="ECO:0000313" key="2">
    <source>
        <dbReference type="EMBL" id="KAK7493500.1"/>
    </source>
</evidence>
<accession>A0ABD0L2F8</accession>
<evidence type="ECO:0000313" key="3">
    <source>
        <dbReference type="Proteomes" id="UP001519460"/>
    </source>
</evidence>
<sequence>MFLLGARARRCEPTMIGEAKHVIIAQALINATEACLGLCPATYVCGGRRRESSGQPNNTAQSASVGAEPRVCESPPSRQFLRHRHPVRLLTPLCVPPLLCQESLSAAPRQEVGLNGSGIDLPSKPP</sequence>
<protein>
    <submittedName>
        <fullName evidence="2">Uncharacterized protein</fullName>
    </submittedName>
</protein>
<gene>
    <name evidence="2" type="ORF">BaRGS_00015211</name>
</gene>
<dbReference type="AlphaFoldDB" id="A0ABD0L2F8"/>